<name>A0A1C5AU49_9ACTN</name>
<gene>
    <name evidence="2" type="ORF">GA0070216_12846</name>
</gene>
<dbReference type="EMBL" id="FMCU01000028">
    <property type="protein sequence ID" value="SCF48765.1"/>
    <property type="molecule type" value="Genomic_DNA"/>
</dbReference>
<evidence type="ECO:0000313" key="3">
    <source>
        <dbReference type="Proteomes" id="UP000198797"/>
    </source>
</evidence>
<proteinExistence type="predicted"/>
<dbReference type="RefSeq" id="WP_091253743.1">
    <property type="nucleotide sequence ID" value="NZ_FMCU01000028.1"/>
</dbReference>
<evidence type="ECO:0000256" key="1">
    <source>
        <dbReference type="SAM" id="MobiDB-lite"/>
    </source>
</evidence>
<accession>A0A1C5AU49</accession>
<feature type="compositionally biased region" description="Basic and acidic residues" evidence="1">
    <location>
        <begin position="115"/>
        <end position="125"/>
    </location>
</feature>
<dbReference type="STRING" id="121616.GA0070216_12846"/>
<dbReference type="AlphaFoldDB" id="A0A1C5AU49"/>
<dbReference type="Proteomes" id="UP000198797">
    <property type="component" value="Unassembled WGS sequence"/>
</dbReference>
<keyword evidence="3" id="KW-1185">Reference proteome</keyword>
<feature type="region of interest" description="Disordered" evidence="1">
    <location>
        <begin position="115"/>
        <end position="143"/>
    </location>
</feature>
<protein>
    <submittedName>
        <fullName evidence="2">Uncharacterized protein</fullName>
    </submittedName>
</protein>
<dbReference type="OrthoDB" id="9858801at2"/>
<organism evidence="2 3">
    <name type="scientific">Micromonospora matsumotoense</name>
    <dbReference type="NCBI Taxonomy" id="121616"/>
    <lineage>
        <taxon>Bacteria</taxon>
        <taxon>Bacillati</taxon>
        <taxon>Actinomycetota</taxon>
        <taxon>Actinomycetes</taxon>
        <taxon>Micromonosporales</taxon>
        <taxon>Micromonosporaceae</taxon>
        <taxon>Micromonospora</taxon>
    </lineage>
</organism>
<evidence type="ECO:0000313" key="2">
    <source>
        <dbReference type="EMBL" id="SCF48765.1"/>
    </source>
</evidence>
<reference evidence="3" key="1">
    <citation type="submission" date="2016-06" db="EMBL/GenBank/DDBJ databases">
        <authorList>
            <person name="Varghese N."/>
            <person name="Submissions Spin"/>
        </authorList>
    </citation>
    <scope>NUCLEOTIDE SEQUENCE [LARGE SCALE GENOMIC DNA]</scope>
    <source>
        <strain evidence="3">DSM 44100</strain>
    </source>
</reference>
<sequence>MTTRVTPATPPLAAPARTTHTIGGLLLTLIKKIIPGQASTTPGSGPPAHGPCDHAPAAIGSCTPSTRVWAYIGSAWLPATVHSTIGSSALVAYTVPGSDETMVETVHATRLRLRDRPAQDSRHGDTVSASGAPDAPGTAEAGQARTTLGIHHTDEHGMCAACAYLAHFCWAPCPHARRAMWVLATGSAASAAPTGAP</sequence>